<evidence type="ECO:0000313" key="8">
    <source>
        <dbReference type="Proteomes" id="UP000291469"/>
    </source>
</evidence>
<feature type="transmembrane region" description="Helical" evidence="5">
    <location>
        <begin position="48"/>
        <end position="66"/>
    </location>
</feature>
<dbReference type="RefSeq" id="WP_131154932.1">
    <property type="nucleotide sequence ID" value="NZ_CP036402.1"/>
</dbReference>
<evidence type="ECO:0000259" key="6">
    <source>
        <dbReference type="Pfam" id="PF13515"/>
    </source>
</evidence>
<evidence type="ECO:0000256" key="1">
    <source>
        <dbReference type="ARBA" id="ARBA00004141"/>
    </source>
</evidence>
<evidence type="ECO:0000256" key="4">
    <source>
        <dbReference type="ARBA" id="ARBA00023136"/>
    </source>
</evidence>
<keyword evidence="2 5" id="KW-0812">Transmembrane</keyword>
<evidence type="ECO:0000256" key="2">
    <source>
        <dbReference type="ARBA" id="ARBA00022692"/>
    </source>
</evidence>
<feature type="transmembrane region" description="Helical" evidence="5">
    <location>
        <begin position="73"/>
        <end position="95"/>
    </location>
</feature>
<protein>
    <submittedName>
        <fullName evidence="7">Aromatic acid exporter family protein</fullName>
    </submittedName>
</protein>
<name>A0A411YFC3_9ACTN</name>
<dbReference type="KEGG" id="erz:ER308_10425"/>
<dbReference type="EMBL" id="CP036402">
    <property type="protein sequence ID" value="QBI19935.1"/>
    <property type="molecule type" value="Genomic_DNA"/>
</dbReference>
<accession>A0A411YFC3</accession>
<dbReference type="OrthoDB" id="5198202at2"/>
<dbReference type="InterPro" id="IPR049453">
    <property type="entry name" value="Memb_transporter_dom"/>
</dbReference>
<reference evidence="7 8" key="1">
    <citation type="submission" date="2019-01" db="EMBL/GenBank/DDBJ databases">
        <title>Egibacter rhizosphaerae EGI 80759T.</title>
        <authorList>
            <person name="Chen D.-D."/>
            <person name="Tian Y."/>
            <person name="Jiao J.-Y."/>
            <person name="Zhang X.-T."/>
            <person name="Zhang Y.-G."/>
            <person name="Zhang Y."/>
            <person name="Xiao M."/>
            <person name="Shu W.-S."/>
            <person name="Li W.-J."/>
        </authorList>
    </citation>
    <scope>NUCLEOTIDE SEQUENCE [LARGE SCALE GENOMIC DNA]</scope>
    <source>
        <strain evidence="7 8">EGI 80759</strain>
    </source>
</reference>
<keyword evidence="8" id="KW-1185">Reference proteome</keyword>
<evidence type="ECO:0000256" key="5">
    <source>
        <dbReference type="SAM" id="Phobius"/>
    </source>
</evidence>
<keyword evidence="3 5" id="KW-1133">Transmembrane helix</keyword>
<proteinExistence type="predicted"/>
<dbReference type="GO" id="GO:0016020">
    <property type="term" value="C:membrane"/>
    <property type="evidence" value="ECO:0007669"/>
    <property type="project" value="UniProtKB-SubCell"/>
</dbReference>
<feature type="transmembrane region" description="Helical" evidence="5">
    <location>
        <begin position="21"/>
        <end position="42"/>
    </location>
</feature>
<keyword evidence="4 5" id="KW-0472">Membrane</keyword>
<dbReference type="AlphaFoldDB" id="A0A411YFC3"/>
<dbReference type="Pfam" id="PF13515">
    <property type="entry name" value="FUSC_2"/>
    <property type="match status" value="1"/>
</dbReference>
<sequence>MRKLLTSPRVAASRQRVRTGLRPIIQTGLAAGLAWFVASTLIGYDDPFFAPIAAVIALGTAAGRRGRRAIEMVVGVAVGIAVADLIILGLGTGFWQITVVVVLAMTAATAVSRSPLLGTQAAVSAVLVATLEPPMAGLVPHRFFHALIGGIVAVLVAQVLLPMDPVRSLRQAAAPVFEAMSDSLERIARALADGDLARAREALDASRAIDPQVRALHDTLAAADETAHLSPLRRDEMAQVDSYANVATQVDLAVRNTRVLARAAIAVLRRPDASGSRAAPPALVEAVEELARGVRSLGEQAVEQGPQMATRYHALKAVDRASLVLPDPRAVALGRVVGQVRGTVVDLLRCSGMDAETALSSVDEASSPPEDPPIE</sequence>
<organism evidence="7 8">
    <name type="scientific">Egibacter rhizosphaerae</name>
    <dbReference type="NCBI Taxonomy" id="1670831"/>
    <lineage>
        <taxon>Bacteria</taxon>
        <taxon>Bacillati</taxon>
        <taxon>Actinomycetota</taxon>
        <taxon>Nitriliruptoria</taxon>
        <taxon>Egibacterales</taxon>
        <taxon>Egibacteraceae</taxon>
        <taxon>Egibacter</taxon>
    </lineage>
</organism>
<feature type="transmembrane region" description="Helical" evidence="5">
    <location>
        <begin position="143"/>
        <end position="161"/>
    </location>
</feature>
<dbReference type="Proteomes" id="UP000291469">
    <property type="component" value="Chromosome"/>
</dbReference>
<feature type="domain" description="Integral membrane bound transporter" evidence="6">
    <location>
        <begin position="33"/>
        <end position="156"/>
    </location>
</feature>
<comment type="subcellular location">
    <subcellularLocation>
        <location evidence="1">Membrane</location>
        <topology evidence="1">Multi-pass membrane protein</topology>
    </subcellularLocation>
</comment>
<evidence type="ECO:0000313" key="7">
    <source>
        <dbReference type="EMBL" id="QBI19935.1"/>
    </source>
</evidence>
<gene>
    <name evidence="7" type="ORF">ER308_10425</name>
</gene>
<evidence type="ECO:0000256" key="3">
    <source>
        <dbReference type="ARBA" id="ARBA00022989"/>
    </source>
</evidence>